<accession>A0A7G4AW48</accession>
<keyword evidence="2" id="KW-1185">Reference proteome</keyword>
<dbReference type="EMBL" id="MT711976">
    <property type="protein sequence ID" value="QMP84238.1"/>
    <property type="molecule type" value="Genomic_DNA"/>
</dbReference>
<evidence type="ECO:0000313" key="2">
    <source>
        <dbReference type="Proteomes" id="UP000515922"/>
    </source>
</evidence>
<reference evidence="1 2" key="1">
    <citation type="submission" date="2020-07" db="EMBL/GenBank/DDBJ databases">
        <title>Streptomyces phage Genome sequencing and assembly.</title>
        <authorList>
            <person name="Sharma V."/>
            <person name="Hardy A."/>
            <person name="Frunzke J."/>
        </authorList>
    </citation>
    <scope>NUCLEOTIDE SEQUENCE [LARGE SCALE GENOMIC DNA]</scope>
</reference>
<proteinExistence type="predicted"/>
<sequence>MENKCERCGDTEQLVYMYLEHKYCYDCCTYRQSATNPRRIESFEAFKREEFKEGDLVKLWPDMVFGTFFSEGVKVHHILVCGEVRQINKKVVYRREV</sequence>
<protein>
    <submittedName>
        <fullName evidence="1">Uncharacterized protein</fullName>
    </submittedName>
</protein>
<evidence type="ECO:0000313" key="1">
    <source>
        <dbReference type="EMBL" id="QMP84238.1"/>
    </source>
</evidence>
<name>A0A7G4AW48_9CAUD</name>
<organism evidence="1 2">
    <name type="scientific">Streptomyces phage Coruscant</name>
    <dbReference type="NCBI Taxonomy" id="2739834"/>
    <lineage>
        <taxon>Viruses</taxon>
        <taxon>Duplodnaviria</taxon>
        <taxon>Heunggongvirae</taxon>
        <taxon>Uroviricota</taxon>
        <taxon>Caudoviricetes</taxon>
        <taxon>Stanwilliamsviridae</taxon>
        <taxon>Boydwoodruffvirinae</taxon>
        <taxon>Coruscantvirus</taxon>
        <taxon>Coruscantvirus coruscant</taxon>
    </lineage>
</organism>
<dbReference type="Proteomes" id="UP000515922">
    <property type="component" value="Segment"/>
</dbReference>
<gene>
    <name evidence="1" type="ORF">HUN41_00117</name>
</gene>